<evidence type="ECO:0000256" key="2">
    <source>
        <dbReference type="RuleBase" id="RU000461"/>
    </source>
</evidence>
<dbReference type="InterPro" id="IPR002397">
    <property type="entry name" value="Cyt_P450_B"/>
</dbReference>
<keyword evidence="2" id="KW-0503">Monooxygenase</keyword>
<dbReference type="PANTHER" id="PTHR46696:SF4">
    <property type="entry name" value="BIOTIN BIOSYNTHESIS CYTOCHROME P450"/>
    <property type="match status" value="1"/>
</dbReference>
<dbReference type="Pfam" id="PF00067">
    <property type="entry name" value="p450"/>
    <property type="match status" value="1"/>
</dbReference>
<dbReference type="Proteomes" id="UP000641932">
    <property type="component" value="Unassembled WGS sequence"/>
</dbReference>
<evidence type="ECO:0000313" key="3">
    <source>
        <dbReference type="EMBL" id="GGO94218.1"/>
    </source>
</evidence>
<comment type="caution">
    <text evidence="3">The sequence shown here is derived from an EMBL/GenBank/DDBJ whole genome shotgun (WGS) entry which is preliminary data.</text>
</comment>
<dbReference type="GO" id="GO:0006707">
    <property type="term" value="P:cholesterol catabolic process"/>
    <property type="evidence" value="ECO:0007669"/>
    <property type="project" value="TreeGrafter"/>
</dbReference>
<dbReference type="InterPro" id="IPR017972">
    <property type="entry name" value="Cyt_P450_CS"/>
</dbReference>
<dbReference type="PROSITE" id="PS00086">
    <property type="entry name" value="CYTOCHROME_P450"/>
    <property type="match status" value="1"/>
</dbReference>
<dbReference type="InterPro" id="IPR001128">
    <property type="entry name" value="Cyt_P450"/>
</dbReference>
<reference evidence="3" key="1">
    <citation type="journal article" date="2014" name="Int. J. Syst. Evol. Microbiol.">
        <title>Complete genome sequence of Corynebacterium casei LMG S-19264T (=DSM 44701T), isolated from a smear-ripened cheese.</title>
        <authorList>
            <consortium name="US DOE Joint Genome Institute (JGI-PGF)"/>
            <person name="Walter F."/>
            <person name="Albersmeier A."/>
            <person name="Kalinowski J."/>
            <person name="Ruckert C."/>
        </authorList>
    </citation>
    <scope>NUCLEOTIDE SEQUENCE</scope>
    <source>
        <strain evidence="3">CGMCC 4.7201</strain>
    </source>
</reference>
<evidence type="ECO:0000313" key="4">
    <source>
        <dbReference type="Proteomes" id="UP000641932"/>
    </source>
</evidence>
<proteinExistence type="inferred from homology"/>
<dbReference type="Gene3D" id="1.10.630.10">
    <property type="entry name" value="Cytochrome P450"/>
    <property type="match status" value="1"/>
</dbReference>
<dbReference type="AlphaFoldDB" id="A0A917ZUU7"/>
<sequence>MLMTAPGPGQRVPLDTIDLYDPRRFQEYPQHVAFATLREEAPVWSQEAPNGARFWSVTRYADVVRVLKDVRRYSSEHGTILAVTGGDSAGGRTINLMDRPRHTWVRVPTFRTMTTNILHQRVDRVRAHVRRIIEPCFDGGEHDFAQLMFDLPMAAVGEILGIPERYWPDIPRWTMAGVAPDDEEFTKGETADTLRQAHHDLFAMFSELIEARRAEPKDDLVSMLVHLDFGGQPMEDSQILLNCYSFVMGATTTTPHTASHMMLALMERPDVWQALRDAPNRVGAAIQESLRWSTPTNHLMRRTTTDVEIAGTRIGAGELVVAWVASANRDEKVFHDPYSFTLGRSPNPHIAFGTGPHYCVGGPAARVALTVLLEELLARFDRFEPAGDAVHLRSNFINGLTRLPVTALPASGRGPAAAVGGAVGGAAAVTAAVAAKEGTR</sequence>
<reference evidence="3" key="2">
    <citation type="submission" date="2020-09" db="EMBL/GenBank/DDBJ databases">
        <authorList>
            <person name="Sun Q."/>
            <person name="Zhou Y."/>
        </authorList>
    </citation>
    <scope>NUCLEOTIDE SEQUENCE</scope>
    <source>
        <strain evidence="3">CGMCC 4.7201</strain>
    </source>
</reference>
<evidence type="ECO:0000256" key="1">
    <source>
        <dbReference type="ARBA" id="ARBA00010617"/>
    </source>
</evidence>
<dbReference type="GO" id="GO:0036199">
    <property type="term" value="F:cholest-4-en-3-one 26-monooxygenase activity"/>
    <property type="evidence" value="ECO:0007669"/>
    <property type="project" value="TreeGrafter"/>
</dbReference>
<keyword evidence="2" id="KW-0479">Metal-binding</keyword>
<comment type="similarity">
    <text evidence="1 2">Belongs to the cytochrome P450 family.</text>
</comment>
<dbReference type="GO" id="GO:0008395">
    <property type="term" value="F:steroid hydroxylase activity"/>
    <property type="evidence" value="ECO:0007669"/>
    <property type="project" value="TreeGrafter"/>
</dbReference>
<dbReference type="EMBL" id="BMMS01000022">
    <property type="protein sequence ID" value="GGO94218.1"/>
    <property type="molecule type" value="Genomic_DNA"/>
</dbReference>
<dbReference type="GO" id="GO:0005506">
    <property type="term" value="F:iron ion binding"/>
    <property type="evidence" value="ECO:0007669"/>
    <property type="project" value="InterPro"/>
</dbReference>
<dbReference type="PRINTS" id="PR00359">
    <property type="entry name" value="BP450"/>
</dbReference>
<keyword evidence="2" id="KW-0349">Heme</keyword>
<accession>A0A917ZUU7</accession>
<protein>
    <submittedName>
        <fullName evidence="3">Cytochrome P450</fullName>
    </submittedName>
</protein>
<name>A0A917ZUU7_9ACTN</name>
<gene>
    <name evidence="3" type="ORF">GCM10012280_48550</name>
</gene>
<keyword evidence="2" id="KW-0560">Oxidoreductase</keyword>
<dbReference type="RefSeq" id="WP_189133908.1">
    <property type="nucleotide sequence ID" value="NZ_BMMS01000022.1"/>
</dbReference>
<dbReference type="InterPro" id="IPR036396">
    <property type="entry name" value="Cyt_P450_sf"/>
</dbReference>
<dbReference type="CDD" id="cd11033">
    <property type="entry name" value="CYP142-like"/>
    <property type="match status" value="1"/>
</dbReference>
<keyword evidence="2" id="KW-0408">Iron</keyword>
<organism evidence="3 4">
    <name type="scientific">Wenjunlia tyrosinilytica</name>
    <dbReference type="NCBI Taxonomy" id="1544741"/>
    <lineage>
        <taxon>Bacteria</taxon>
        <taxon>Bacillati</taxon>
        <taxon>Actinomycetota</taxon>
        <taxon>Actinomycetes</taxon>
        <taxon>Kitasatosporales</taxon>
        <taxon>Streptomycetaceae</taxon>
        <taxon>Wenjunlia</taxon>
    </lineage>
</organism>
<dbReference type="PANTHER" id="PTHR46696">
    <property type="entry name" value="P450, PUTATIVE (EUROFUNG)-RELATED"/>
    <property type="match status" value="1"/>
</dbReference>
<keyword evidence="4" id="KW-1185">Reference proteome</keyword>
<dbReference type="SUPFAM" id="SSF48264">
    <property type="entry name" value="Cytochrome P450"/>
    <property type="match status" value="1"/>
</dbReference>
<dbReference type="GO" id="GO:0020037">
    <property type="term" value="F:heme binding"/>
    <property type="evidence" value="ECO:0007669"/>
    <property type="project" value="InterPro"/>
</dbReference>